<feature type="domain" description="SGNH hydrolase-type esterase N-terminal" evidence="2">
    <location>
        <begin position="34"/>
        <end position="179"/>
    </location>
</feature>
<evidence type="ECO:0000259" key="1">
    <source>
        <dbReference type="Pfam" id="PF14606"/>
    </source>
</evidence>
<feature type="domain" description="SGNH hydrolase-type esterase" evidence="1">
    <location>
        <begin position="190"/>
        <end position="368"/>
    </location>
</feature>
<protein>
    <recommendedName>
        <fullName evidence="5">SGNH hydrolase-type esterase domain-containing protein</fullName>
    </recommendedName>
</protein>
<evidence type="ECO:0008006" key="5">
    <source>
        <dbReference type="Google" id="ProtNLM"/>
    </source>
</evidence>
<dbReference type="Proteomes" id="UP000307943">
    <property type="component" value="Unassembled WGS sequence"/>
</dbReference>
<dbReference type="OrthoDB" id="5624617at2"/>
<dbReference type="InterPro" id="IPR013830">
    <property type="entry name" value="SGNH_hydro"/>
</dbReference>
<reference evidence="3 4" key="1">
    <citation type="submission" date="2019-05" db="EMBL/GenBank/DDBJ databases">
        <title>We sequenced the genome of Paenibacillus hemerocallicola KCTC 33185 for further insight into its adaptation and study the phylogeny of Paenibacillus.</title>
        <authorList>
            <person name="Narsing Rao M.P."/>
        </authorList>
    </citation>
    <scope>NUCLEOTIDE SEQUENCE [LARGE SCALE GENOMIC DNA]</scope>
    <source>
        <strain evidence="3 4">KCTC 33185</strain>
    </source>
</reference>
<gene>
    <name evidence="3" type="ORF">FE784_08560</name>
</gene>
<evidence type="ECO:0000313" key="3">
    <source>
        <dbReference type="EMBL" id="TNJ66610.1"/>
    </source>
</evidence>
<dbReference type="RefSeq" id="WP_139601729.1">
    <property type="nucleotide sequence ID" value="NZ_VDCQ01000009.1"/>
</dbReference>
<proteinExistence type="predicted"/>
<dbReference type="InterPro" id="IPR036514">
    <property type="entry name" value="SGNH_hydro_sf"/>
</dbReference>
<dbReference type="AlphaFoldDB" id="A0A5C4TDN6"/>
<dbReference type="Pfam" id="PF14606">
    <property type="entry name" value="Lipase_GDSL_3"/>
    <property type="match status" value="1"/>
</dbReference>
<dbReference type="Gene3D" id="2.60.120.260">
    <property type="entry name" value="Galactose-binding domain-like"/>
    <property type="match status" value="1"/>
</dbReference>
<evidence type="ECO:0000313" key="4">
    <source>
        <dbReference type="Proteomes" id="UP000307943"/>
    </source>
</evidence>
<dbReference type="Pfam" id="PF14607">
    <property type="entry name" value="GxDLY"/>
    <property type="match status" value="1"/>
</dbReference>
<comment type="caution">
    <text evidence="3">The sequence shown here is derived from an EMBL/GenBank/DDBJ whole genome shotgun (WGS) entry which is preliminary data.</text>
</comment>
<keyword evidence="4" id="KW-1185">Reference proteome</keyword>
<dbReference type="SUPFAM" id="SSF52266">
    <property type="entry name" value="SGNH hydrolase"/>
    <property type="match status" value="1"/>
</dbReference>
<name>A0A5C4TDN6_9BACL</name>
<evidence type="ECO:0000259" key="2">
    <source>
        <dbReference type="Pfam" id="PF14607"/>
    </source>
</evidence>
<organism evidence="3 4">
    <name type="scientific">Paenibacillus hemerocallicola</name>
    <dbReference type="NCBI Taxonomy" id="1172614"/>
    <lineage>
        <taxon>Bacteria</taxon>
        <taxon>Bacillati</taxon>
        <taxon>Bacillota</taxon>
        <taxon>Bacilli</taxon>
        <taxon>Bacillales</taxon>
        <taxon>Paenibacillaceae</taxon>
        <taxon>Paenibacillus</taxon>
    </lineage>
</organism>
<dbReference type="Gene3D" id="3.40.50.1110">
    <property type="entry name" value="SGNH hydrolase"/>
    <property type="match status" value="1"/>
</dbReference>
<sequence>MAEQSAPSPSNNRADALKLDASMVPERNEQSGLNWLSPKEQPFRLSGFPWFHRDGIYRRLPVSPMHELPPAVDRLANSTAGGQIAFRTDSPRLALRVELAGPAGMYHMPATGQCGFDVYLGEPGDQQYYGTTRFNHAKSSYEVELYGFPEKRLRHVTLNFPLYQGVNEISVGIEPGSSIVAPPAYRSGRKVIVYGTSVTQGGCATRPGMACSNILSRRIPLEFINLGFSGNGRGEPEVARAISEIADPALLVLEYEGNVGTVERMEQTLPEFIRIYREAHPVAPILVISRFKYARERFMPALLQKRLHMKRIEMETVDLFRRRGDGNLHFFDGEASLGTDAYNESTVDGAHPTDLGFLRMADTLTPVFKELLKDELGKAERGEG</sequence>
<dbReference type="EMBL" id="VDCQ01000009">
    <property type="protein sequence ID" value="TNJ66610.1"/>
    <property type="molecule type" value="Genomic_DNA"/>
</dbReference>
<accession>A0A5C4TDN6</accession>
<dbReference type="InterPro" id="IPR032740">
    <property type="entry name" value="GxDLY"/>
</dbReference>